<dbReference type="InterPro" id="IPR039544">
    <property type="entry name" value="Tim44-like"/>
</dbReference>
<feature type="compositionally biased region" description="Polar residues" evidence="9">
    <location>
        <begin position="811"/>
        <end position="820"/>
    </location>
</feature>
<dbReference type="PANTHER" id="PTHR10721">
    <property type="entry name" value="MITOCHONDRIAL IMPORT INNER MEMBRANE TRANSLOCASE SUBUNIT TIM44"/>
    <property type="match status" value="1"/>
</dbReference>
<dbReference type="Proteomes" id="UP000789405">
    <property type="component" value="Unassembled WGS sequence"/>
</dbReference>
<evidence type="ECO:0000256" key="5">
    <source>
        <dbReference type="ARBA" id="ARBA00022912"/>
    </source>
</evidence>
<dbReference type="InterPro" id="IPR007379">
    <property type="entry name" value="Tim44-like_dom"/>
</dbReference>
<comment type="subcellular location">
    <subcellularLocation>
        <location evidence="1">Mitochondrion inner membrane</location>
    </subcellularLocation>
</comment>
<feature type="compositionally biased region" description="Low complexity" evidence="9">
    <location>
        <begin position="909"/>
        <end position="939"/>
    </location>
</feature>
<proteinExistence type="inferred from homology"/>
<evidence type="ECO:0000259" key="11">
    <source>
        <dbReference type="PROSITE" id="PS50056"/>
    </source>
</evidence>
<feature type="compositionally biased region" description="Low complexity" evidence="9">
    <location>
        <begin position="667"/>
        <end position="685"/>
    </location>
</feature>
<dbReference type="InterPro" id="IPR000340">
    <property type="entry name" value="Dual-sp_phosphatase_cat-dom"/>
</dbReference>
<dbReference type="AlphaFoldDB" id="A0A9N9FHD9"/>
<dbReference type="InterPro" id="IPR020422">
    <property type="entry name" value="TYR_PHOSPHATASE_DUAL_dom"/>
</dbReference>
<evidence type="ECO:0000313" key="13">
    <source>
        <dbReference type="Proteomes" id="UP000789405"/>
    </source>
</evidence>
<evidence type="ECO:0000313" key="12">
    <source>
        <dbReference type="EMBL" id="CAG8533729.1"/>
    </source>
</evidence>
<evidence type="ECO:0000259" key="10">
    <source>
        <dbReference type="PROSITE" id="PS50054"/>
    </source>
</evidence>
<dbReference type="OrthoDB" id="10265990at2759"/>
<evidence type="ECO:0000256" key="6">
    <source>
        <dbReference type="ARBA" id="ARBA00022946"/>
    </source>
</evidence>
<keyword evidence="8" id="KW-0472">Membrane</keyword>
<feature type="compositionally biased region" description="Low complexity" evidence="9">
    <location>
        <begin position="829"/>
        <end position="844"/>
    </location>
</feature>
<feature type="region of interest" description="Disordered" evidence="9">
    <location>
        <begin position="482"/>
        <end position="564"/>
    </location>
</feature>
<keyword evidence="4" id="KW-0378">Hydrolase</keyword>
<feature type="region of interest" description="Disordered" evidence="9">
    <location>
        <begin position="990"/>
        <end position="1011"/>
    </location>
</feature>
<dbReference type="PROSITE" id="PS00383">
    <property type="entry name" value="TYR_PHOSPHATASE_1"/>
    <property type="match status" value="1"/>
</dbReference>
<comment type="caution">
    <text evidence="12">The sequence shown here is derived from an EMBL/GenBank/DDBJ whole genome shotgun (WGS) entry which is preliminary data.</text>
</comment>
<feature type="domain" description="Tyrosine specific protein phosphatases" evidence="11">
    <location>
        <begin position="729"/>
        <end position="797"/>
    </location>
</feature>
<protein>
    <submittedName>
        <fullName evidence="12">2616_t:CDS:1</fullName>
    </submittedName>
</protein>
<dbReference type="EMBL" id="CAJVPY010001720">
    <property type="protein sequence ID" value="CAG8533729.1"/>
    <property type="molecule type" value="Genomic_DNA"/>
</dbReference>
<dbReference type="PROSITE" id="PS50054">
    <property type="entry name" value="TYR_PHOSPHATASE_DUAL"/>
    <property type="match status" value="1"/>
</dbReference>
<dbReference type="SUPFAM" id="SSF52799">
    <property type="entry name" value="(Phosphotyrosine protein) phosphatases II"/>
    <property type="match status" value="1"/>
</dbReference>
<dbReference type="InterPro" id="IPR000387">
    <property type="entry name" value="Tyr_Pase_dom"/>
</dbReference>
<feature type="region of interest" description="Disordered" evidence="9">
    <location>
        <begin position="667"/>
        <end position="688"/>
    </location>
</feature>
<keyword evidence="5" id="KW-0904">Protein phosphatase</keyword>
<feature type="compositionally biased region" description="Low complexity" evidence="9">
    <location>
        <begin position="513"/>
        <end position="537"/>
    </location>
</feature>
<feature type="compositionally biased region" description="Polar residues" evidence="9">
    <location>
        <begin position="940"/>
        <end position="962"/>
    </location>
</feature>
<accession>A0A9N9FHD9</accession>
<dbReference type="Pfam" id="PF04280">
    <property type="entry name" value="Tim44"/>
    <property type="match status" value="1"/>
</dbReference>
<gene>
    <name evidence="12" type="ORF">DERYTH_LOCUS4470</name>
</gene>
<dbReference type="InterPro" id="IPR016130">
    <property type="entry name" value="Tyr_Pase_AS"/>
</dbReference>
<evidence type="ECO:0000256" key="9">
    <source>
        <dbReference type="SAM" id="MobiDB-lite"/>
    </source>
</evidence>
<evidence type="ECO:0000256" key="3">
    <source>
        <dbReference type="ARBA" id="ARBA00022792"/>
    </source>
</evidence>
<dbReference type="SMART" id="SM00978">
    <property type="entry name" value="Tim44"/>
    <property type="match status" value="1"/>
</dbReference>
<dbReference type="GO" id="GO:0005743">
    <property type="term" value="C:mitochondrial inner membrane"/>
    <property type="evidence" value="ECO:0007669"/>
    <property type="project" value="UniProtKB-SubCell"/>
</dbReference>
<dbReference type="GO" id="GO:0004721">
    <property type="term" value="F:phosphoprotein phosphatase activity"/>
    <property type="evidence" value="ECO:0007669"/>
    <property type="project" value="UniProtKB-KW"/>
</dbReference>
<dbReference type="PROSITE" id="PS50056">
    <property type="entry name" value="TYR_PHOSPHATASE_2"/>
    <property type="match status" value="1"/>
</dbReference>
<dbReference type="InterPro" id="IPR029021">
    <property type="entry name" value="Prot-tyrosine_phosphatase-like"/>
</dbReference>
<name>A0A9N9FHD9_9GLOM</name>
<keyword evidence="7" id="KW-0496">Mitochondrion</keyword>
<evidence type="ECO:0000256" key="7">
    <source>
        <dbReference type="ARBA" id="ARBA00023128"/>
    </source>
</evidence>
<evidence type="ECO:0000256" key="1">
    <source>
        <dbReference type="ARBA" id="ARBA00004273"/>
    </source>
</evidence>
<dbReference type="InterPro" id="IPR032710">
    <property type="entry name" value="NTF2-like_dom_sf"/>
</dbReference>
<feature type="region of interest" description="Disordered" evidence="9">
    <location>
        <begin position="811"/>
        <end position="859"/>
    </location>
</feature>
<keyword evidence="6" id="KW-0809">Transit peptide</keyword>
<dbReference type="Pfam" id="PF00782">
    <property type="entry name" value="DSPc"/>
    <property type="match status" value="1"/>
</dbReference>
<evidence type="ECO:0000256" key="2">
    <source>
        <dbReference type="ARBA" id="ARBA00009597"/>
    </source>
</evidence>
<sequence length="1086" mass="121634">MIRSFSRAVLINSSALKTRNRTLQRPVFVRNVGLFARFVENLRIQIEKNKEFQQNVKLLQDQADQFGDSETLRKAKEAYAKAKEETIRGSEKLDELKKSVEKIGTKVSDTIKDVGENPYVKGTIKGTQETISDVSSKISSTTEPIRQTKMYANIRDTLKETVGDDSSKYGGFIDKETRRKMKEESAKAGTRSRRVIERNPEAGASMVIHKDSAWKESWSRFKENNPVMKGIFNLKRNYQDSDNSIIAFTREFTDRISYTFGSFFEENETAQAITQLKMIDPGFNIEDFMKELREFIIPEIMEAYLKGDMETLKIWCSEATYSILSHGVQAQLQQGLESDSRILDIRDVDLATAKVLDTGIPVLVVSFSTQEVIVFRDRMTKEIIYGREDKIDQASYLCVITKQEDNLTDPITTGWRIIVLFDFFSYMTSAVKRSYPFGSRPTSLVEETDHFKVPQAPQYKKMSMSHSINVVNYVSVPNNNDLVVDDNGEKKSPLLSPLPSPPSAKLRNRKNLQVVVPPVRSSISAPSSPQLPQSAVSHAHNRRPSTPLCVYQNRDPEGLNPTVDPRVLMSKTENAIGEDLPYKDEPIQIMQHLYLGSEINAANREMLDRLGIEFILNVAKEIDNPYFEDYPYSPNSECSNDSFHSAIQTPLLDSPMVISSPIGGYRSNSLKRSSMPSRSNSNSNSIPTQSMFNNNYSSSISFTVPATNGFGPIKYKKFFWTHNQENLIADFSSAFSFIDEARFAGRNILVHCQCGVSRSASLVIGYVMNTNRMTLNQAYEFVKDRSPYISPNMSLVYQLVDFEKTLKLGRNNNDTYNPSYDTPIKTKSESTNSRTHSRSSSIESDLLLKTHHRRSNSIPRNTISTVSVYDNIPKTPTVIPEVSLNTQTTQSTVKGVTGRFHVITASVTPTSPTALSPTSSLSPTSTVSPTTPSSEPSPTNQRRSSKPSNLSSRDSTLSIGSSEKTRSLYSVDLSPLSPKKIINPPMTPTFMASSSSTRTNSTIESYGSSQSNFLCPETTPRIIGRRHSNVISGYSRDNRDSLNGSASSLFSRPISESIFSPTRVSPPITPMAIPNMSDLLLFRDDQ</sequence>
<dbReference type="SUPFAM" id="SSF54427">
    <property type="entry name" value="NTF2-like"/>
    <property type="match status" value="1"/>
</dbReference>
<evidence type="ECO:0000256" key="8">
    <source>
        <dbReference type="ARBA" id="ARBA00023136"/>
    </source>
</evidence>
<dbReference type="PANTHER" id="PTHR10721:SF1">
    <property type="entry name" value="MITOCHONDRIAL IMPORT INNER MEMBRANE TRANSLOCASE SUBUNIT TIM44"/>
    <property type="match status" value="1"/>
</dbReference>
<dbReference type="Gene3D" id="3.10.450.240">
    <property type="match status" value="1"/>
</dbReference>
<dbReference type="SMART" id="SM00195">
    <property type="entry name" value="DSPc"/>
    <property type="match status" value="1"/>
</dbReference>
<reference evidence="12" key="1">
    <citation type="submission" date="2021-06" db="EMBL/GenBank/DDBJ databases">
        <authorList>
            <person name="Kallberg Y."/>
            <person name="Tangrot J."/>
            <person name="Rosling A."/>
        </authorList>
    </citation>
    <scope>NUCLEOTIDE SEQUENCE</scope>
    <source>
        <strain evidence="12">MA453B</strain>
    </source>
</reference>
<keyword evidence="3" id="KW-0999">Mitochondrion inner membrane</keyword>
<comment type="similarity">
    <text evidence="2">Belongs to the Tim44 family.</text>
</comment>
<organism evidence="12 13">
    <name type="scientific">Dentiscutata erythropus</name>
    <dbReference type="NCBI Taxonomy" id="1348616"/>
    <lineage>
        <taxon>Eukaryota</taxon>
        <taxon>Fungi</taxon>
        <taxon>Fungi incertae sedis</taxon>
        <taxon>Mucoromycota</taxon>
        <taxon>Glomeromycotina</taxon>
        <taxon>Glomeromycetes</taxon>
        <taxon>Diversisporales</taxon>
        <taxon>Gigasporaceae</taxon>
        <taxon>Dentiscutata</taxon>
    </lineage>
</organism>
<feature type="region of interest" description="Disordered" evidence="9">
    <location>
        <begin position="909"/>
        <end position="963"/>
    </location>
</feature>
<feature type="domain" description="Tyrosine-protein phosphatase" evidence="10">
    <location>
        <begin position="585"/>
        <end position="808"/>
    </location>
</feature>
<dbReference type="GO" id="GO:0051087">
    <property type="term" value="F:protein-folding chaperone binding"/>
    <property type="evidence" value="ECO:0007669"/>
    <property type="project" value="TreeGrafter"/>
</dbReference>
<dbReference type="Gene3D" id="3.90.190.10">
    <property type="entry name" value="Protein tyrosine phosphatase superfamily"/>
    <property type="match status" value="1"/>
</dbReference>
<keyword evidence="13" id="KW-1185">Reference proteome</keyword>
<dbReference type="GO" id="GO:0030150">
    <property type="term" value="P:protein import into mitochondrial matrix"/>
    <property type="evidence" value="ECO:0007669"/>
    <property type="project" value="TreeGrafter"/>
</dbReference>
<evidence type="ECO:0000256" key="4">
    <source>
        <dbReference type="ARBA" id="ARBA00022801"/>
    </source>
</evidence>